<organism evidence="2 3">
    <name type="scientific">Glutamicibacter halophytocola</name>
    <dbReference type="NCBI Taxonomy" id="1933880"/>
    <lineage>
        <taxon>Bacteria</taxon>
        <taxon>Bacillati</taxon>
        <taxon>Actinomycetota</taxon>
        <taxon>Actinomycetes</taxon>
        <taxon>Micrococcales</taxon>
        <taxon>Micrococcaceae</taxon>
        <taxon>Glutamicibacter</taxon>
    </lineage>
</organism>
<evidence type="ECO:0000313" key="2">
    <source>
        <dbReference type="EMBL" id="UUX59880.1"/>
    </source>
</evidence>
<dbReference type="SUPFAM" id="SSF55729">
    <property type="entry name" value="Acyl-CoA N-acyltransferases (Nat)"/>
    <property type="match status" value="1"/>
</dbReference>
<feature type="domain" description="N-acetyltransferase" evidence="1">
    <location>
        <begin position="46"/>
        <end position="190"/>
    </location>
</feature>
<dbReference type="AlphaFoldDB" id="A0AA94XTZ7"/>
<dbReference type="Proteomes" id="UP001060018">
    <property type="component" value="Chromosome"/>
</dbReference>
<dbReference type="CDD" id="cd04301">
    <property type="entry name" value="NAT_SF"/>
    <property type="match status" value="1"/>
</dbReference>
<name>A0AA94XTZ7_9MICC</name>
<dbReference type="EMBL" id="CP102487">
    <property type="protein sequence ID" value="UUX59880.1"/>
    <property type="molecule type" value="Genomic_DNA"/>
</dbReference>
<sequence>MSEFDLLSQEMDVASFEELEPKLRARDDAFYQRWCEALSTLSDAPASIREAVPTPADARRMRDMQLVCEPITPLGIRRNATTLSEDRVFIAEIERVPVGFALAAISEKHAPLFMQVVAVVPQAQQRGIGLQLLRAATETEPDRNIALATQSTNFAAHAMNRRFAASIGASIQRVNLGVYPDSYLGISRGQGYRAWEIRRR</sequence>
<gene>
    <name evidence="2" type="ORF">NUH22_04455</name>
</gene>
<evidence type="ECO:0000313" key="3">
    <source>
        <dbReference type="Proteomes" id="UP001060018"/>
    </source>
</evidence>
<accession>A0AA94XTZ7</accession>
<dbReference type="Pfam" id="PF00583">
    <property type="entry name" value="Acetyltransf_1"/>
    <property type="match status" value="1"/>
</dbReference>
<dbReference type="RefSeq" id="WP_257746055.1">
    <property type="nucleotide sequence ID" value="NZ_CP102487.1"/>
</dbReference>
<dbReference type="InterPro" id="IPR016181">
    <property type="entry name" value="Acyl_CoA_acyltransferase"/>
</dbReference>
<reference evidence="2" key="1">
    <citation type="journal article" date="2022" name="Pest Manag. Sci.">
        <title>Glutamicibacter halophytocola-mediated host fitness of potato tuber moth on Solanaceae crops.</title>
        <authorList>
            <person name="Wang W."/>
            <person name="Xiao G."/>
            <person name="Du G."/>
            <person name="Chang L."/>
            <person name="Yang Y."/>
            <person name="Ye J."/>
            <person name="Chen B."/>
        </authorList>
    </citation>
    <scope>NUCLEOTIDE SEQUENCE</scope>
    <source>
        <strain evidence="2">S2</strain>
    </source>
</reference>
<evidence type="ECO:0000259" key="1">
    <source>
        <dbReference type="PROSITE" id="PS51186"/>
    </source>
</evidence>
<protein>
    <submittedName>
        <fullName evidence="2">GNAT family N-acetyltransferase</fullName>
    </submittedName>
</protein>
<proteinExistence type="predicted"/>
<dbReference type="PROSITE" id="PS51186">
    <property type="entry name" value="GNAT"/>
    <property type="match status" value="1"/>
</dbReference>
<dbReference type="InterPro" id="IPR000182">
    <property type="entry name" value="GNAT_dom"/>
</dbReference>
<dbReference type="GO" id="GO:0016747">
    <property type="term" value="F:acyltransferase activity, transferring groups other than amino-acyl groups"/>
    <property type="evidence" value="ECO:0007669"/>
    <property type="project" value="InterPro"/>
</dbReference>
<dbReference type="Gene3D" id="3.40.630.30">
    <property type="match status" value="1"/>
</dbReference>